<accession>A0A8T0UQB5</accession>
<evidence type="ECO:0000313" key="1">
    <source>
        <dbReference type="EMBL" id="KAG2626321.1"/>
    </source>
</evidence>
<evidence type="ECO:0000313" key="2">
    <source>
        <dbReference type="Proteomes" id="UP000823388"/>
    </source>
</evidence>
<sequence>MLNDSLDRSYLLPNHTSLLPTCTRSIAVLKIYMLLFEQQPKIDKTHANLASSILMSAASPYMHGSSKRLNYRGGSLYRRDENSLMTLHRHVSHHCMEHWTLSSPCGAYTYEAVQNLLEHTFPEFIPRLQFGWLKPLKLHKLFTSSSEPYDD</sequence>
<gene>
    <name evidence="1" type="ORF">PVAP13_3KG347527</name>
</gene>
<dbReference type="EMBL" id="CM029041">
    <property type="protein sequence ID" value="KAG2626321.1"/>
    <property type="molecule type" value="Genomic_DNA"/>
</dbReference>
<protein>
    <submittedName>
        <fullName evidence="1">Uncharacterized protein</fullName>
    </submittedName>
</protein>
<reference evidence="1" key="1">
    <citation type="submission" date="2020-05" db="EMBL/GenBank/DDBJ databases">
        <title>WGS assembly of Panicum virgatum.</title>
        <authorList>
            <person name="Lovell J.T."/>
            <person name="Jenkins J."/>
            <person name="Shu S."/>
            <person name="Juenger T.E."/>
            <person name="Schmutz J."/>
        </authorList>
    </citation>
    <scope>NUCLEOTIDE SEQUENCE</scope>
    <source>
        <strain evidence="1">AP13</strain>
    </source>
</reference>
<organism evidence="1 2">
    <name type="scientific">Panicum virgatum</name>
    <name type="common">Blackwell switchgrass</name>
    <dbReference type="NCBI Taxonomy" id="38727"/>
    <lineage>
        <taxon>Eukaryota</taxon>
        <taxon>Viridiplantae</taxon>
        <taxon>Streptophyta</taxon>
        <taxon>Embryophyta</taxon>
        <taxon>Tracheophyta</taxon>
        <taxon>Spermatophyta</taxon>
        <taxon>Magnoliopsida</taxon>
        <taxon>Liliopsida</taxon>
        <taxon>Poales</taxon>
        <taxon>Poaceae</taxon>
        <taxon>PACMAD clade</taxon>
        <taxon>Panicoideae</taxon>
        <taxon>Panicodae</taxon>
        <taxon>Paniceae</taxon>
        <taxon>Panicinae</taxon>
        <taxon>Panicum</taxon>
        <taxon>Panicum sect. Hiantes</taxon>
    </lineage>
</organism>
<name>A0A8T0UQB5_PANVG</name>
<keyword evidence="2" id="KW-1185">Reference proteome</keyword>
<dbReference type="AlphaFoldDB" id="A0A8T0UQB5"/>
<dbReference type="Proteomes" id="UP000823388">
    <property type="component" value="Chromosome 3K"/>
</dbReference>
<proteinExistence type="predicted"/>
<comment type="caution">
    <text evidence="1">The sequence shown here is derived from an EMBL/GenBank/DDBJ whole genome shotgun (WGS) entry which is preliminary data.</text>
</comment>